<evidence type="ECO:0000259" key="4">
    <source>
        <dbReference type="Pfam" id="PF11611"/>
    </source>
</evidence>
<dbReference type="EMBL" id="JAERRF010000006">
    <property type="protein sequence ID" value="MBL1097516.1"/>
    <property type="molecule type" value="Genomic_DNA"/>
</dbReference>
<comment type="caution">
    <text evidence="5">The sequence shown here is derived from an EMBL/GenBank/DDBJ whole genome shotgun (WGS) entry which is preliminary data.</text>
</comment>
<evidence type="ECO:0000256" key="2">
    <source>
        <dbReference type="SAM" id="MobiDB-lite"/>
    </source>
</evidence>
<protein>
    <recommendedName>
        <fullName evidence="4">DUF4352 domain-containing protein</fullName>
    </recommendedName>
</protein>
<dbReference type="Gene3D" id="2.60.40.1240">
    <property type="match status" value="1"/>
</dbReference>
<gene>
    <name evidence="5" type="ORF">JK363_12655</name>
</gene>
<reference evidence="5 6" key="1">
    <citation type="submission" date="2021-01" db="EMBL/GenBank/DDBJ databases">
        <title>WGS of actinomycetes isolated from Thailand.</title>
        <authorList>
            <person name="Thawai C."/>
        </authorList>
    </citation>
    <scope>NUCLEOTIDE SEQUENCE [LARGE SCALE GENOMIC DNA]</scope>
    <source>
        <strain evidence="5 6">CA1R205</strain>
    </source>
</reference>
<feature type="region of interest" description="Disordered" evidence="2">
    <location>
        <begin position="28"/>
        <end position="74"/>
    </location>
</feature>
<proteinExistence type="predicted"/>
<dbReference type="InterPro" id="IPR029051">
    <property type="entry name" value="DUF4352"/>
</dbReference>
<feature type="signal peptide" evidence="3">
    <location>
        <begin position="1"/>
        <end position="21"/>
    </location>
</feature>
<dbReference type="InterPro" id="IPR029050">
    <property type="entry name" value="Immunoprotect_excell_Ig-like"/>
</dbReference>
<evidence type="ECO:0000256" key="3">
    <source>
        <dbReference type="SAM" id="SignalP"/>
    </source>
</evidence>
<feature type="compositionally biased region" description="Low complexity" evidence="2">
    <location>
        <begin position="28"/>
        <end position="51"/>
    </location>
</feature>
<keyword evidence="6" id="KW-1185">Reference proteome</keyword>
<organism evidence="5 6">
    <name type="scientific">Streptomyces coffeae</name>
    <dbReference type="NCBI Taxonomy" id="621382"/>
    <lineage>
        <taxon>Bacteria</taxon>
        <taxon>Bacillati</taxon>
        <taxon>Actinomycetota</taxon>
        <taxon>Actinomycetes</taxon>
        <taxon>Kitasatosporales</taxon>
        <taxon>Streptomycetaceae</taxon>
        <taxon>Streptomyces</taxon>
    </lineage>
</organism>
<evidence type="ECO:0000313" key="5">
    <source>
        <dbReference type="EMBL" id="MBL1097516.1"/>
    </source>
</evidence>
<dbReference type="Proteomes" id="UP000634229">
    <property type="component" value="Unassembled WGS sequence"/>
</dbReference>
<feature type="chain" id="PRO_5046070391" description="DUF4352 domain-containing protein" evidence="3">
    <location>
        <begin position="22"/>
        <end position="207"/>
    </location>
</feature>
<evidence type="ECO:0000256" key="1">
    <source>
        <dbReference type="ARBA" id="ARBA00022729"/>
    </source>
</evidence>
<dbReference type="RefSeq" id="WP_201874886.1">
    <property type="nucleotide sequence ID" value="NZ_JAERRF010000006.1"/>
</dbReference>
<evidence type="ECO:0000313" key="6">
    <source>
        <dbReference type="Proteomes" id="UP000634229"/>
    </source>
</evidence>
<sequence length="207" mass="20775">MSIRTAALLVAALGLSLTACGTEGGGTTVDVTPQAGSFSSAAESPEGAGAADTPRDEPTTGGSLGPGVSTVGDTISLKGAEDGEKLDVTLVKWLDPAKSADRHTIPSLGKRWVAAQIRLVNTGSATYRDSPPDCVRVADAEGRRYDATVADIAAGSSMATHLKLATGAKAVGWVVAEVPTGAAVTSLQFIPSGGAADETGQWAVRKG</sequence>
<dbReference type="PROSITE" id="PS51257">
    <property type="entry name" value="PROKAR_LIPOPROTEIN"/>
    <property type="match status" value="1"/>
</dbReference>
<feature type="domain" description="DUF4352" evidence="4">
    <location>
        <begin position="101"/>
        <end position="192"/>
    </location>
</feature>
<keyword evidence="1 3" id="KW-0732">Signal</keyword>
<name>A0ABS1NBQ8_9ACTN</name>
<dbReference type="Pfam" id="PF11611">
    <property type="entry name" value="DUF4352"/>
    <property type="match status" value="1"/>
</dbReference>
<accession>A0ABS1NBQ8</accession>